<keyword evidence="3" id="KW-0255">Endonuclease</keyword>
<dbReference type="InterPro" id="IPR003870">
    <property type="entry name" value="DUF222"/>
</dbReference>
<feature type="compositionally biased region" description="Low complexity" evidence="1">
    <location>
        <begin position="445"/>
        <end position="455"/>
    </location>
</feature>
<gene>
    <name evidence="3" type="ORF">GCM10009747_30240</name>
</gene>
<accession>A0ABN2KVV2</accession>
<evidence type="ECO:0000313" key="3">
    <source>
        <dbReference type="EMBL" id="GAA1767530.1"/>
    </source>
</evidence>
<dbReference type="GO" id="GO:0004519">
    <property type="term" value="F:endonuclease activity"/>
    <property type="evidence" value="ECO:0007669"/>
    <property type="project" value="UniProtKB-KW"/>
</dbReference>
<protein>
    <submittedName>
        <fullName evidence="3">HNH endonuclease signature motif containing protein</fullName>
    </submittedName>
</protein>
<evidence type="ECO:0000259" key="2">
    <source>
        <dbReference type="SMART" id="SM00507"/>
    </source>
</evidence>
<reference evidence="4" key="1">
    <citation type="journal article" date="2019" name="Int. J. Syst. Evol. Microbiol.">
        <title>The Global Catalogue of Microorganisms (GCM) 10K type strain sequencing project: providing services to taxonomists for standard genome sequencing and annotation.</title>
        <authorList>
            <consortium name="The Broad Institute Genomics Platform"/>
            <consortium name="The Broad Institute Genome Sequencing Center for Infectious Disease"/>
            <person name="Wu L."/>
            <person name="Ma J."/>
        </authorList>
    </citation>
    <scope>NUCLEOTIDE SEQUENCE [LARGE SCALE GENOMIC DNA]</scope>
    <source>
        <strain evidence="4">JCM 14319</strain>
    </source>
</reference>
<sequence>MPLTTMPPGHRAPGGGPKRAAEAALDAELEAIVELERSIRAAQAEQLRRIERAHGWAHAVERVHEGSSSTDRELATRAFVAELATALRVHERHSGAMVADATQLRSLPSTLDALARGAIGLAHTRTIIDATQGMPQPLLAEFEVTALDRAARLTNASLRRSLRGLRERLLAEPLEQRQARSALDRRVCLEPEPDGMAWLSLYLQGERATAIRARLDALAGASVDDRTAAQRALDIAADLLLGNPVAHDGSERGGDSCGEGPGASNGSSGDSAARRRPLGAVIPRVYVTVPVMTLLGHSDEPAELDGYGPIDAETARELAAHAPSFQRILTHPETGAYLSYGRESYRVPADLAGYLRVRDGGCRFPGCGRRAVASDIDHTTDWAFDGRTEHENLAHLCRKHHRLKHRTGWRIAHEPGGVIRWKSPAGRIYRSRPEHPFAPARSSVDPDASPGTASPPDAPPEPDRPASRPPASDSLGSNPAVNEEPGWEEPPWAVGF</sequence>
<dbReference type="Pfam" id="PF02720">
    <property type="entry name" value="DUF222"/>
    <property type="match status" value="1"/>
</dbReference>
<dbReference type="Proteomes" id="UP001500506">
    <property type="component" value="Unassembled WGS sequence"/>
</dbReference>
<comment type="caution">
    <text evidence="3">The sequence shown here is derived from an EMBL/GenBank/DDBJ whole genome shotgun (WGS) entry which is preliminary data.</text>
</comment>
<feature type="region of interest" description="Disordered" evidence="1">
    <location>
        <begin position="1"/>
        <end position="21"/>
    </location>
</feature>
<feature type="region of interest" description="Disordered" evidence="1">
    <location>
        <begin position="246"/>
        <end position="274"/>
    </location>
</feature>
<keyword evidence="4" id="KW-1185">Reference proteome</keyword>
<evidence type="ECO:0000313" key="4">
    <source>
        <dbReference type="Proteomes" id="UP001500506"/>
    </source>
</evidence>
<keyword evidence="3" id="KW-0540">Nuclease</keyword>
<dbReference type="InterPro" id="IPR003615">
    <property type="entry name" value="HNH_nuc"/>
</dbReference>
<dbReference type="EMBL" id="BAAANH010000006">
    <property type="protein sequence ID" value="GAA1767530.1"/>
    <property type="molecule type" value="Genomic_DNA"/>
</dbReference>
<dbReference type="SMART" id="SM00507">
    <property type="entry name" value="HNHc"/>
    <property type="match status" value="1"/>
</dbReference>
<keyword evidence="3" id="KW-0378">Hydrolase</keyword>
<feature type="region of interest" description="Disordered" evidence="1">
    <location>
        <begin position="430"/>
        <end position="496"/>
    </location>
</feature>
<dbReference type="CDD" id="cd00085">
    <property type="entry name" value="HNHc"/>
    <property type="match status" value="1"/>
</dbReference>
<feature type="domain" description="HNH nuclease" evidence="2">
    <location>
        <begin position="350"/>
        <end position="402"/>
    </location>
</feature>
<evidence type="ECO:0000256" key="1">
    <source>
        <dbReference type="SAM" id="MobiDB-lite"/>
    </source>
</evidence>
<name>A0ABN2KVV2_9MICO</name>
<organism evidence="3 4">
    <name type="scientific">Agromyces humatus</name>
    <dbReference type="NCBI Taxonomy" id="279573"/>
    <lineage>
        <taxon>Bacteria</taxon>
        <taxon>Bacillati</taxon>
        <taxon>Actinomycetota</taxon>
        <taxon>Actinomycetes</taxon>
        <taxon>Micrococcales</taxon>
        <taxon>Microbacteriaceae</taxon>
        <taxon>Agromyces</taxon>
    </lineage>
</organism>
<proteinExistence type="predicted"/>